<protein>
    <submittedName>
        <fullName evidence="2">Uncharacterized protein</fullName>
    </submittedName>
</protein>
<proteinExistence type="predicted"/>
<evidence type="ECO:0000313" key="3">
    <source>
        <dbReference type="Proteomes" id="UP001521209"/>
    </source>
</evidence>
<accession>A0ABS9E3L8</accession>
<comment type="caution">
    <text evidence="2">The sequence shown here is derived from an EMBL/GenBank/DDBJ whole genome shotgun (WGS) entry which is preliminary data.</text>
</comment>
<sequence length="117" mass="12182">MAALSADPETRIEARLDALTQALRLMIETQNTHGEMLAKLIELATPAEEASPLEESLAEIAAALRDQTAALERIGATMEGIGAEVEAGVMRGLATALEGDDQAEPEAPKPTASEGAD</sequence>
<reference evidence="2 3" key="1">
    <citation type="submission" date="2022-01" db="EMBL/GenBank/DDBJ databases">
        <authorList>
            <person name="Won M."/>
            <person name="Kim S.-J."/>
            <person name="Kwon S.-W."/>
        </authorList>
    </citation>
    <scope>NUCLEOTIDE SEQUENCE [LARGE SCALE GENOMIC DNA]</scope>
    <source>
        <strain evidence="2 3">KCTC 23505</strain>
    </source>
</reference>
<name>A0ABS9E3L8_9PROT</name>
<evidence type="ECO:0000313" key="2">
    <source>
        <dbReference type="EMBL" id="MCF3948179.1"/>
    </source>
</evidence>
<gene>
    <name evidence="2" type="ORF">L2A60_16005</name>
</gene>
<dbReference type="EMBL" id="JAKGBZ010000041">
    <property type="protein sequence ID" value="MCF3948179.1"/>
    <property type="molecule type" value="Genomic_DNA"/>
</dbReference>
<keyword evidence="3" id="KW-1185">Reference proteome</keyword>
<feature type="region of interest" description="Disordered" evidence="1">
    <location>
        <begin position="93"/>
        <end position="117"/>
    </location>
</feature>
<evidence type="ECO:0000256" key="1">
    <source>
        <dbReference type="SAM" id="MobiDB-lite"/>
    </source>
</evidence>
<organism evidence="2 3">
    <name type="scientific">Acidiphilium iwatense</name>
    <dbReference type="NCBI Taxonomy" id="768198"/>
    <lineage>
        <taxon>Bacteria</taxon>
        <taxon>Pseudomonadati</taxon>
        <taxon>Pseudomonadota</taxon>
        <taxon>Alphaproteobacteria</taxon>
        <taxon>Acetobacterales</taxon>
        <taxon>Acidocellaceae</taxon>
        <taxon>Acidiphilium</taxon>
    </lineage>
</organism>
<dbReference type="RefSeq" id="WP_235705464.1">
    <property type="nucleotide sequence ID" value="NZ_JAKGBZ010000041.1"/>
</dbReference>
<dbReference type="Proteomes" id="UP001521209">
    <property type="component" value="Unassembled WGS sequence"/>
</dbReference>